<accession>A0A1J5Q717</accession>
<dbReference type="AntiFam" id="ANF00075">
    <property type="entry name" value="Shadow ORF (opposite prpE)"/>
</dbReference>
<protein>
    <submittedName>
        <fullName evidence="1">Uncharacterized protein</fullName>
    </submittedName>
</protein>
<reference evidence="1" key="1">
    <citation type="submission" date="2016-10" db="EMBL/GenBank/DDBJ databases">
        <title>Sequence of Gallionella enrichment culture.</title>
        <authorList>
            <person name="Poehlein A."/>
            <person name="Muehling M."/>
            <person name="Daniel R."/>
        </authorList>
    </citation>
    <scope>NUCLEOTIDE SEQUENCE</scope>
</reference>
<proteinExistence type="predicted"/>
<gene>
    <name evidence="1" type="ORF">GALL_466480</name>
</gene>
<name>A0A1J5Q717_9ZZZZ</name>
<sequence length="177" mass="18698">MLGVDPYRVAGVGAAFDQVVPPYVTVVPYDVAAGAFEHDDLFDAFAAGHGKRLVHRGLQRQGAAAAELAVAGDDQPRAGVMDALLQALGGEATEHYRMRQAEARAGLHGDHRLDAHRQVDHHAVADLEVERFQPVGKLADAVEQGPVGHRRDLAVIGLENQRGLVAAGGQVAVEAVP</sequence>
<evidence type="ECO:0000313" key="1">
    <source>
        <dbReference type="EMBL" id="OIQ71733.1"/>
    </source>
</evidence>
<dbReference type="EMBL" id="MLJW01003584">
    <property type="protein sequence ID" value="OIQ71733.1"/>
    <property type="molecule type" value="Genomic_DNA"/>
</dbReference>
<dbReference type="AlphaFoldDB" id="A0A1J5Q717"/>
<organism evidence="1">
    <name type="scientific">mine drainage metagenome</name>
    <dbReference type="NCBI Taxonomy" id="410659"/>
    <lineage>
        <taxon>unclassified sequences</taxon>
        <taxon>metagenomes</taxon>
        <taxon>ecological metagenomes</taxon>
    </lineage>
</organism>
<comment type="caution">
    <text evidence="1">The sequence shown here is derived from an EMBL/GenBank/DDBJ whole genome shotgun (WGS) entry which is preliminary data.</text>
</comment>